<gene>
    <name evidence="2" type="ORF">CEXT_341991</name>
</gene>
<protein>
    <submittedName>
        <fullName evidence="2">Uncharacterized protein</fullName>
    </submittedName>
</protein>
<name>A0AAV4NPB2_CAEEX</name>
<dbReference type="Proteomes" id="UP001054945">
    <property type="component" value="Unassembled WGS sequence"/>
</dbReference>
<feature type="region of interest" description="Disordered" evidence="1">
    <location>
        <begin position="128"/>
        <end position="148"/>
    </location>
</feature>
<reference evidence="2 3" key="1">
    <citation type="submission" date="2021-06" db="EMBL/GenBank/DDBJ databases">
        <title>Caerostris extrusa draft genome.</title>
        <authorList>
            <person name="Kono N."/>
            <person name="Arakawa K."/>
        </authorList>
    </citation>
    <scope>NUCLEOTIDE SEQUENCE [LARGE SCALE GENOMIC DNA]</scope>
</reference>
<proteinExistence type="predicted"/>
<keyword evidence="3" id="KW-1185">Reference proteome</keyword>
<sequence>MASIRDAILKIHNSPIHSARPVHTWSEGNSLLNGNTEVRNLIASNNFTQIHLQQTTFPKFILSNNLPQIHLYLTTFPKFNSLLNGSTEVRNLLCIKQLSPNSYPSNTQLLSFRNSLSISVYPPVDPTPNLGQSPSLESAHKTTGYFID</sequence>
<dbReference type="AlphaFoldDB" id="A0AAV4NPB2"/>
<dbReference type="EMBL" id="BPLR01021058">
    <property type="protein sequence ID" value="GIX85394.1"/>
    <property type="molecule type" value="Genomic_DNA"/>
</dbReference>
<accession>A0AAV4NPB2</accession>
<evidence type="ECO:0000256" key="1">
    <source>
        <dbReference type="SAM" id="MobiDB-lite"/>
    </source>
</evidence>
<organism evidence="2 3">
    <name type="scientific">Caerostris extrusa</name>
    <name type="common">Bark spider</name>
    <name type="synonym">Caerostris bankana</name>
    <dbReference type="NCBI Taxonomy" id="172846"/>
    <lineage>
        <taxon>Eukaryota</taxon>
        <taxon>Metazoa</taxon>
        <taxon>Ecdysozoa</taxon>
        <taxon>Arthropoda</taxon>
        <taxon>Chelicerata</taxon>
        <taxon>Arachnida</taxon>
        <taxon>Araneae</taxon>
        <taxon>Araneomorphae</taxon>
        <taxon>Entelegynae</taxon>
        <taxon>Araneoidea</taxon>
        <taxon>Araneidae</taxon>
        <taxon>Caerostris</taxon>
    </lineage>
</organism>
<evidence type="ECO:0000313" key="2">
    <source>
        <dbReference type="EMBL" id="GIX85394.1"/>
    </source>
</evidence>
<comment type="caution">
    <text evidence="2">The sequence shown here is derived from an EMBL/GenBank/DDBJ whole genome shotgun (WGS) entry which is preliminary data.</text>
</comment>
<evidence type="ECO:0000313" key="3">
    <source>
        <dbReference type="Proteomes" id="UP001054945"/>
    </source>
</evidence>